<dbReference type="InterPro" id="IPR050204">
    <property type="entry name" value="AraC_XylS_family_regulators"/>
</dbReference>
<dbReference type="PRINTS" id="PR00032">
    <property type="entry name" value="HTHARAC"/>
</dbReference>
<dbReference type="RefSeq" id="WP_380843566.1">
    <property type="nucleotide sequence ID" value="NZ_JBHSFP010000017.1"/>
</dbReference>
<dbReference type="InterPro" id="IPR020449">
    <property type="entry name" value="Tscrpt_reg_AraC-type_HTH"/>
</dbReference>
<evidence type="ECO:0000256" key="1">
    <source>
        <dbReference type="ARBA" id="ARBA00023015"/>
    </source>
</evidence>
<dbReference type="Pfam" id="PF12833">
    <property type="entry name" value="HTH_18"/>
    <property type="match status" value="1"/>
</dbReference>
<dbReference type="SMART" id="SM00342">
    <property type="entry name" value="HTH_ARAC"/>
    <property type="match status" value="1"/>
</dbReference>
<accession>A0ABV9CKL5</accession>
<dbReference type="InterPro" id="IPR009057">
    <property type="entry name" value="Homeodomain-like_sf"/>
</dbReference>
<keyword evidence="6" id="KW-1185">Reference proteome</keyword>
<evidence type="ECO:0000313" key="5">
    <source>
        <dbReference type="EMBL" id="MFC4533786.1"/>
    </source>
</evidence>
<dbReference type="InterPro" id="IPR018060">
    <property type="entry name" value="HTH_AraC"/>
</dbReference>
<dbReference type="PANTHER" id="PTHR46796">
    <property type="entry name" value="HTH-TYPE TRANSCRIPTIONAL ACTIVATOR RHAS-RELATED"/>
    <property type="match status" value="1"/>
</dbReference>
<protein>
    <submittedName>
        <fullName evidence="5">Helix-turn-helix domain-containing protein</fullName>
    </submittedName>
</protein>
<evidence type="ECO:0000259" key="4">
    <source>
        <dbReference type="PROSITE" id="PS01124"/>
    </source>
</evidence>
<name>A0ABV9CKL5_9ACTN</name>
<keyword evidence="3" id="KW-0804">Transcription</keyword>
<dbReference type="PANTHER" id="PTHR46796:SF6">
    <property type="entry name" value="ARAC SUBFAMILY"/>
    <property type="match status" value="1"/>
</dbReference>
<dbReference type="Pfam" id="PF14525">
    <property type="entry name" value="AraC_binding_2"/>
    <property type="match status" value="1"/>
</dbReference>
<dbReference type="PROSITE" id="PS01124">
    <property type="entry name" value="HTH_ARAC_FAMILY_2"/>
    <property type="match status" value="1"/>
</dbReference>
<comment type="caution">
    <text evidence="5">The sequence shown here is derived from an EMBL/GenBank/DDBJ whole genome shotgun (WGS) entry which is preliminary data.</text>
</comment>
<dbReference type="Proteomes" id="UP001596004">
    <property type="component" value="Unassembled WGS sequence"/>
</dbReference>
<dbReference type="SUPFAM" id="SSF46689">
    <property type="entry name" value="Homeodomain-like"/>
    <property type="match status" value="1"/>
</dbReference>
<dbReference type="EMBL" id="JBHSFP010000017">
    <property type="protein sequence ID" value="MFC4533786.1"/>
    <property type="molecule type" value="Genomic_DNA"/>
</dbReference>
<evidence type="ECO:0000256" key="3">
    <source>
        <dbReference type="ARBA" id="ARBA00023163"/>
    </source>
</evidence>
<sequence length="367" mass="40835">MRSRDRPASVRWSRPQPELWPAIVVSAATAGHTGKIRTNHCLNGGAAVFVARFRTADIPPELRFAAWHELTSKALICTAVTSDEVDDFTATVSLFEFGAVQISMVTYPPLRVARTARMIRRSDPELLYVTVPLRGRLGLSHLDREADVGCGQFVLIDTSRPGEVINREPLEHLIIQVPRSELPRSWALGTVMARSLPVRCDVDSLMVDVARRLLDSADKYRPADGIRLTAVVIDLVTLALGRHLDQNGAARDAGQRLLRPRILNFIDNRLSDPALSPSNVAAAHNISVRYLHSLFQDEGLTVAGWIRECRLNRCRRDLCDATFADRPVYAIGARWGFTDATAFSRAFKQAFGVSPGDYRRRHLPGVR</sequence>
<proteinExistence type="predicted"/>
<organism evidence="5 6">
    <name type="scientific">Sphaerisporangium dianthi</name>
    <dbReference type="NCBI Taxonomy" id="1436120"/>
    <lineage>
        <taxon>Bacteria</taxon>
        <taxon>Bacillati</taxon>
        <taxon>Actinomycetota</taxon>
        <taxon>Actinomycetes</taxon>
        <taxon>Streptosporangiales</taxon>
        <taxon>Streptosporangiaceae</taxon>
        <taxon>Sphaerisporangium</taxon>
    </lineage>
</organism>
<evidence type="ECO:0000256" key="2">
    <source>
        <dbReference type="ARBA" id="ARBA00023125"/>
    </source>
</evidence>
<evidence type="ECO:0000313" key="6">
    <source>
        <dbReference type="Proteomes" id="UP001596004"/>
    </source>
</evidence>
<keyword evidence="2" id="KW-0238">DNA-binding</keyword>
<keyword evidence="1" id="KW-0805">Transcription regulation</keyword>
<dbReference type="InterPro" id="IPR035418">
    <property type="entry name" value="AraC-bd_2"/>
</dbReference>
<dbReference type="Gene3D" id="1.10.10.60">
    <property type="entry name" value="Homeodomain-like"/>
    <property type="match status" value="1"/>
</dbReference>
<reference evidence="6" key="1">
    <citation type="journal article" date="2019" name="Int. J. Syst. Evol. Microbiol.">
        <title>The Global Catalogue of Microorganisms (GCM) 10K type strain sequencing project: providing services to taxonomists for standard genome sequencing and annotation.</title>
        <authorList>
            <consortium name="The Broad Institute Genomics Platform"/>
            <consortium name="The Broad Institute Genome Sequencing Center for Infectious Disease"/>
            <person name="Wu L."/>
            <person name="Ma J."/>
        </authorList>
    </citation>
    <scope>NUCLEOTIDE SEQUENCE [LARGE SCALE GENOMIC DNA]</scope>
    <source>
        <strain evidence="6">CGMCC 4.7132</strain>
    </source>
</reference>
<feature type="domain" description="HTH araC/xylS-type" evidence="4">
    <location>
        <begin position="260"/>
        <end position="361"/>
    </location>
</feature>
<gene>
    <name evidence="5" type="ORF">ACFO60_23715</name>
</gene>